<reference evidence="3 4" key="1">
    <citation type="journal article" date="2021" name="Elife">
        <title>Chloroplast acquisition without the gene transfer in kleptoplastic sea slugs, Plakobranchus ocellatus.</title>
        <authorList>
            <person name="Maeda T."/>
            <person name="Takahashi S."/>
            <person name="Yoshida T."/>
            <person name="Shimamura S."/>
            <person name="Takaki Y."/>
            <person name="Nagai Y."/>
            <person name="Toyoda A."/>
            <person name="Suzuki Y."/>
            <person name="Arimoto A."/>
            <person name="Ishii H."/>
            <person name="Satoh N."/>
            <person name="Nishiyama T."/>
            <person name="Hasebe M."/>
            <person name="Maruyama T."/>
            <person name="Minagawa J."/>
            <person name="Obokata J."/>
            <person name="Shigenobu S."/>
        </authorList>
    </citation>
    <scope>NUCLEOTIDE SEQUENCE [LARGE SCALE GENOMIC DNA]</scope>
</reference>
<dbReference type="Gene3D" id="1.10.100.10">
    <property type="entry name" value="Insulin-like"/>
    <property type="match status" value="1"/>
</dbReference>
<sequence length="205" mass="23040">MNRQGSGKHITHIWLGNATVLLLLALSFARTDGSQESIDETIDSFSSMSQDQLLQTWHTDCHRRCHAQLYAHVQAACENDPYRIQTSKRDEGLASPKDKKLVDTRLNSDGDSSDTTGDSGFRASVDYGIIPFLQRDLASSFLSRTHKRRMSSLVSGFGQGQQLQRSKRTTISEECCYRKACAWEEYAEYCQGHDRTTSTRSSTCS</sequence>
<dbReference type="EMBL" id="BLXT01003727">
    <property type="protein sequence ID" value="GFO03651.1"/>
    <property type="molecule type" value="Genomic_DNA"/>
</dbReference>
<dbReference type="CDD" id="cd00101">
    <property type="entry name" value="IlGF_like"/>
    <property type="match status" value="1"/>
</dbReference>
<organism evidence="3 4">
    <name type="scientific">Plakobranchus ocellatus</name>
    <dbReference type="NCBI Taxonomy" id="259542"/>
    <lineage>
        <taxon>Eukaryota</taxon>
        <taxon>Metazoa</taxon>
        <taxon>Spiralia</taxon>
        <taxon>Lophotrochozoa</taxon>
        <taxon>Mollusca</taxon>
        <taxon>Gastropoda</taxon>
        <taxon>Heterobranchia</taxon>
        <taxon>Euthyneura</taxon>
        <taxon>Panpulmonata</taxon>
        <taxon>Sacoglossa</taxon>
        <taxon>Placobranchoidea</taxon>
        <taxon>Plakobranchidae</taxon>
        <taxon>Plakobranchus</taxon>
    </lineage>
</organism>
<evidence type="ECO:0000313" key="4">
    <source>
        <dbReference type="Proteomes" id="UP000735302"/>
    </source>
</evidence>
<keyword evidence="2" id="KW-0732">Signal</keyword>
<gene>
    <name evidence="3" type="ORF">PoB_003015600</name>
</gene>
<feature type="chain" id="PRO_5043774920" evidence="2">
    <location>
        <begin position="34"/>
        <end position="205"/>
    </location>
</feature>
<dbReference type="InterPro" id="IPR036438">
    <property type="entry name" value="Insulin-like_sf"/>
</dbReference>
<dbReference type="Proteomes" id="UP000735302">
    <property type="component" value="Unassembled WGS sequence"/>
</dbReference>
<dbReference type="AlphaFoldDB" id="A0AAV4A5W4"/>
<evidence type="ECO:0000256" key="2">
    <source>
        <dbReference type="SAM" id="SignalP"/>
    </source>
</evidence>
<keyword evidence="4" id="KW-1185">Reference proteome</keyword>
<feature type="signal peptide" evidence="2">
    <location>
        <begin position="1"/>
        <end position="33"/>
    </location>
</feature>
<feature type="region of interest" description="Disordered" evidence="1">
    <location>
        <begin position="87"/>
        <end position="117"/>
    </location>
</feature>
<protein>
    <submittedName>
        <fullName evidence="3">Insulin dil</fullName>
    </submittedName>
</protein>
<accession>A0AAV4A5W4</accession>
<comment type="caution">
    <text evidence="3">The sequence shown here is derived from an EMBL/GenBank/DDBJ whole genome shotgun (WGS) entry which is preliminary data.</text>
</comment>
<proteinExistence type="predicted"/>
<evidence type="ECO:0000313" key="3">
    <source>
        <dbReference type="EMBL" id="GFO03651.1"/>
    </source>
</evidence>
<dbReference type="SUPFAM" id="SSF56994">
    <property type="entry name" value="Insulin-like"/>
    <property type="match status" value="1"/>
</dbReference>
<name>A0AAV4A5W4_9GAST</name>
<evidence type="ECO:0000256" key="1">
    <source>
        <dbReference type="SAM" id="MobiDB-lite"/>
    </source>
</evidence>
<feature type="compositionally biased region" description="Basic and acidic residues" evidence="1">
    <location>
        <begin position="87"/>
        <end position="108"/>
    </location>
</feature>